<evidence type="ECO:0000313" key="3">
    <source>
        <dbReference type="EMBL" id="PRY24439.1"/>
    </source>
</evidence>
<dbReference type="EMBL" id="PVTD01000003">
    <property type="protein sequence ID" value="PRY24439.1"/>
    <property type="molecule type" value="Genomic_DNA"/>
</dbReference>
<feature type="domain" description="Glycosyltransferase subfamily 4-like N-terminal" evidence="2">
    <location>
        <begin position="113"/>
        <end position="221"/>
    </location>
</feature>
<dbReference type="GO" id="GO:0016757">
    <property type="term" value="F:glycosyltransferase activity"/>
    <property type="evidence" value="ECO:0007669"/>
    <property type="project" value="InterPro"/>
</dbReference>
<evidence type="ECO:0000313" key="4">
    <source>
        <dbReference type="Proteomes" id="UP000239480"/>
    </source>
</evidence>
<accession>A0A2T0RTB0</accession>
<dbReference type="PANTHER" id="PTHR45947:SF15">
    <property type="entry name" value="TEICHURONIC ACID BIOSYNTHESIS GLYCOSYLTRANSFERASE TUAC-RELATED"/>
    <property type="match status" value="1"/>
</dbReference>
<comment type="caution">
    <text evidence="3">The sequence shown here is derived from an EMBL/GenBank/DDBJ whole genome shotgun (WGS) entry which is preliminary data.</text>
</comment>
<keyword evidence="3" id="KW-0808">Transferase</keyword>
<dbReference type="Pfam" id="PF00534">
    <property type="entry name" value="Glycos_transf_1"/>
    <property type="match status" value="1"/>
</dbReference>
<dbReference type="InterPro" id="IPR050194">
    <property type="entry name" value="Glycosyltransferase_grp1"/>
</dbReference>
<dbReference type="AlphaFoldDB" id="A0A2T0RTB0"/>
<organism evidence="3 4">
    <name type="scientific">Aliiruegeria haliotis</name>
    <dbReference type="NCBI Taxonomy" id="1280846"/>
    <lineage>
        <taxon>Bacteria</taxon>
        <taxon>Pseudomonadati</taxon>
        <taxon>Pseudomonadota</taxon>
        <taxon>Alphaproteobacteria</taxon>
        <taxon>Rhodobacterales</taxon>
        <taxon>Roseobacteraceae</taxon>
        <taxon>Aliiruegeria</taxon>
    </lineage>
</organism>
<name>A0A2T0RTB0_9RHOB</name>
<dbReference type="Proteomes" id="UP000239480">
    <property type="component" value="Unassembled WGS sequence"/>
</dbReference>
<gene>
    <name evidence="3" type="ORF">CLV78_103305</name>
</gene>
<evidence type="ECO:0000259" key="2">
    <source>
        <dbReference type="Pfam" id="PF13439"/>
    </source>
</evidence>
<protein>
    <submittedName>
        <fullName evidence="3">Glycosyltransferase involved in cell wall biosynthesis</fullName>
    </submittedName>
</protein>
<dbReference type="InterPro" id="IPR001296">
    <property type="entry name" value="Glyco_trans_1"/>
</dbReference>
<dbReference type="Pfam" id="PF13439">
    <property type="entry name" value="Glyco_transf_4"/>
    <property type="match status" value="1"/>
</dbReference>
<dbReference type="Gene3D" id="3.40.50.2000">
    <property type="entry name" value="Glycogen Phosphorylase B"/>
    <property type="match status" value="2"/>
</dbReference>
<proteinExistence type="predicted"/>
<dbReference type="SUPFAM" id="SSF53756">
    <property type="entry name" value="UDP-Glycosyltransferase/glycogen phosphorylase"/>
    <property type="match status" value="1"/>
</dbReference>
<dbReference type="PANTHER" id="PTHR45947">
    <property type="entry name" value="SULFOQUINOVOSYL TRANSFERASE SQD2"/>
    <property type="match status" value="1"/>
</dbReference>
<sequence length="408" mass="44320">MTTRAIETPRIAYLTGAYPTVSHTFILREVAALRALGFDVRTCSIRRTDPDVHHRGPEEREAAASTFYVLAEARRPMAFLAAQLAAMGQPRRWLRAVKLAWRTRPAGARALLYQGFYLAEAAVLCRHLLREGATHLHNHFADSSCSVAMLASEMSGIPFSFTMHGPLELYDAPRWRFDVKVARARFVACISNYCRSQMMLFSDPEHWGKLSIVHCGVDPARYDRPRGEPGQHVVFVGRLAAMKGVPLLIDAFAQVLVCHPGARLTLVGDGPERPLIEARAEALGIGANLTFAGFRNQEEVAELLAEADVFALPSFAEGVPVVLMEAMASRRPVVATRVAGVGELVEDGVSGTTVPPGDACPLAEAIAALLDNPERARAMGDAGRQRVCSEYDSAREAARLGALLQPAG</sequence>
<dbReference type="InterPro" id="IPR028098">
    <property type="entry name" value="Glyco_trans_4-like_N"/>
</dbReference>
<reference evidence="3 4" key="1">
    <citation type="submission" date="2018-03" db="EMBL/GenBank/DDBJ databases">
        <title>Genomic Encyclopedia of Archaeal and Bacterial Type Strains, Phase II (KMG-II): from individual species to whole genera.</title>
        <authorList>
            <person name="Goeker M."/>
        </authorList>
    </citation>
    <scope>NUCLEOTIDE SEQUENCE [LARGE SCALE GENOMIC DNA]</scope>
    <source>
        <strain evidence="3 4">DSM 29328</strain>
    </source>
</reference>
<keyword evidence="4" id="KW-1185">Reference proteome</keyword>
<feature type="domain" description="Glycosyl transferase family 1" evidence="1">
    <location>
        <begin position="231"/>
        <end position="386"/>
    </location>
</feature>
<evidence type="ECO:0000259" key="1">
    <source>
        <dbReference type="Pfam" id="PF00534"/>
    </source>
</evidence>